<sequence>MASILTRHSNRRTDTEPAVDPSLPTQTFRRARTLPFFGDSLRNSAVGGAHFGGVDPVKERRLSTLQHRHSHPPVRNSLVGAGLEPRAEEVHAAVLADLKELFEGRPTAEIFERRFARKAVFEDPFVLCKGVHEVAPQFFSLSHVVAKATTLSRRVLSLPSERDCLIFAQKQEYVMRITGLRKVIESIVRVELDEGGRITRLVDEWHGRPLSSHWAATALRRLHALIVPFVPWLASAPE</sequence>
<reference evidence="1" key="2">
    <citation type="journal article" date="2022" name="New Phytol.">
        <title>Evolutionary transition to the ectomycorrhizal habit in the genomes of a hyperdiverse lineage of mushroom-forming fungi.</title>
        <authorList>
            <person name="Looney B."/>
            <person name="Miyauchi S."/>
            <person name="Morin E."/>
            <person name="Drula E."/>
            <person name="Courty P.E."/>
            <person name="Kohler A."/>
            <person name="Kuo A."/>
            <person name="LaButti K."/>
            <person name="Pangilinan J."/>
            <person name="Lipzen A."/>
            <person name="Riley R."/>
            <person name="Andreopoulos W."/>
            <person name="He G."/>
            <person name="Johnson J."/>
            <person name="Nolan M."/>
            <person name="Tritt A."/>
            <person name="Barry K.W."/>
            <person name="Grigoriev I.V."/>
            <person name="Nagy L.G."/>
            <person name="Hibbett D."/>
            <person name="Henrissat B."/>
            <person name="Matheny P.B."/>
            <person name="Labbe J."/>
            <person name="Martin F.M."/>
        </authorList>
    </citation>
    <scope>NUCLEOTIDE SEQUENCE</scope>
    <source>
        <strain evidence="1">EC-137</strain>
    </source>
</reference>
<evidence type="ECO:0000313" key="1">
    <source>
        <dbReference type="EMBL" id="KAI0029642.1"/>
    </source>
</evidence>
<organism evidence="1 2">
    <name type="scientific">Vararia minispora EC-137</name>
    <dbReference type="NCBI Taxonomy" id="1314806"/>
    <lineage>
        <taxon>Eukaryota</taxon>
        <taxon>Fungi</taxon>
        <taxon>Dikarya</taxon>
        <taxon>Basidiomycota</taxon>
        <taxon>Agaricomycotina</taxon>
        <taxon>Agaricomycetes</taxon>
        <taxon>Russulales</taxon>
        <taxon>Lachnocladiaceae</taxon>
        <taxon>Vararia</taxon>
    </lineage>
</organism>
<protein>
    <submittedName>
        <fullName evidence="1">Uncharacterized protein</fullName>
    </submittedName>
</protein>
<accession>A0ACB8QDC9</accession>
<name>A0ACB8QDC9_9AGAM</name>
<evidence type="ECO:0000313" key="2">
    <source>
        <dbReference type="Proteomes" id="UP000814128"/>
    </source>
</evidence>
<gene>
    <name evidence="1" type="ORF">K488DRAFT_55941</name>
</gene>
<dbReference type="Proteomes" id="UP000814128">
    <property type="component" value="Unassembled WGS sequence"/>
</dbReference>
<dbReference type="EMBL" id="MU273664">
    <property type="protein sequence ID" value="KAI0029642.1"/>
    <property type="molecule type" value="Genomic_DNA"/>
</dbReference>
<reference evidence="1" key="1">
    <citation type="submission" date="2021-02" db="EMBL/GenBank/DDBJ databases">
        <authorList>
            <consortium name="DOE Joint Genome Institute"/>
            <person name="Ahrendt S."/>
            <person name="Looney B.P."/>
            <person name="Miyauchi S."/>
            <person name="Morin E."/>
            <person name="Drula E."/>
            <person name="Courty P.E."/>
            <person name="Chicoki N."/>
            <person name="Fauchery L."/>
            <person name="Kohler A."/>
            <person name="Kuo A."/>
            <person name="Labutti K."/>
            <person name="Pangilinan J."/>
            <person name="Lipzen A."/>
            <person name="Riley R."/>
            <person name="Andreopoulos W."/>
            <person name="He G."/>
            <person name="Johnson J."/>
            <person name="Barry K.W."/>
            <person name="Grigoriev I.V."/>
            <person name="Nagy L."/>
            <person name="Hibbett D."/>
            <person name="Henrissat B."/>
            <person name="Matheny P.B."/>
            <person name="Labbe J."/>
            <person name="Martin F."/>
        </authorList>
    </citation>
    <scope>NUCLEOTIDE SEQUENCE</scope>
    <source>
        <strain evidence="1">EC-137</strain>
    </source>
</reference>
<keyword evidence="2" id="KW-1185">Reference proteome</keyword>
<comment type="caution">
    <text evidence="1">The sequence shown here is derived from an EMBL/GenBank/DDBJ whole genome shotgun (WGS) entry which is preliminary data.</text>
</comment>
<proteinExistence type="predicted"/>